<dbReference type="EMBL" id="MLAK01000606">
    <property type="protein sequence ID" value="OHT10614.1"/>
    <property type="molecule type" value="Genomic_DNA"/>
</dbReference>
<dbReference type="GO" id="GO:0004672">
    <property type="term" value="F:protein kinase activity"/>
    <property type="evidence" value="ECO:0007669"/>
    <property type="project" value="InterPro"/>
</dbReference>
<dbReference type="GeneID" id="94835853"/>
<evidence type="ECO:0000256" key="2">
    <source>
        <dbReference type="ARBA" id="ARBA00022840"/>
    </source>
</evidence>
<dbReference type="OrthoDB" id="4062651at2759"/>
<feature type="binding site" evidence="3">
    <location>
        <position position="53"/>
    </location>
    <ligand>
        <name>ATP</name>
        <dbReference type="ChEBI" id="CHEBI:30616"/>
    </ligand>
</feature>
<proteinExistence type="predicted"/>
<evidence type="ECO:0000313" key="6">
    <source>
        <dbReference type="EMBL" id="OHT10614.1"/>
    </source>
</evidence>
<dbReference type="PROSITE" id="PS50011">
    <property type="entry name" value="PROTEIN_KINASE_DOM"/>
    <property type="match status" value="1"/>
</dbReference>
<feature type="domain" description="Protein kinase" evidence="5">
    <location>
        <begin position="23"/>
        <end position="379"/>
    </location>
</feature>
<evidence type="ECO:0000313" key="7">
    <source>
        <dbReference type="Proteomes" id="UP000179807"/>
    </source>
</evidence>
<evidence type="ECO:0000256" key="1">
    <source>
        <dbReference type="ARBA" id="ARBA00022741"/>
    </source>
</evidence>
<feature type="compositionally biased region" description="Polar residues" evidence="4">
    <location>
        <begin position="101"/>
        <end position="117"/>
    </location>
</feature>
<gene>
    <name evidence="6" type="ORF">TRFO_20022</name>
</gene>
<accession>A0A1J4KLP6</accession>
<keyword evidence="7" id="KW-1185">Reference proteome</keyword>
<dbReference type="PROSITE" id="PS00108">
    <property type="entry name" value="PROTEIN_KINASE_ST"/>
    <property type="match status" value="1"/>
</dbReference>
<comment type="caution">
    <text evidence="6">The sequence shown here is derived from an EMBL/GenBank/DDBJ whole genome shotgun (WGS) entry which is preliminary data.</text>
</comment>
<dbReference type="RefSeq" id="XP_068363750.1">
    <property type="nucleotide sequence ID" value="XM_068501149.1"/>
</dbReference>
<reference evidence="6" key="1">
    <citation type="submission" date="2016-10" db="EMBL/GenBank/DDBJ databases">
        <authorList>
            <person name="Benchimol M."/>
            <person name="Almeida L.G."/>
            <person name="Vasconcelos A.T."/>
            <person name="Perreira-Neves A."/>
            <person name="Rosa I.A."/>
            <person name="Tasca T."/>
            <person name="Bogo M.R."/>
            <person name="de Souza W."/>
        </authorList>
    </citation>
    <scope>NUCLEOTIDE SEQUENCE [LARGE SCALE GENOMIC DNA]</scope>
    <source>
        <strain evidence="6">K</strain>
    </source>
</reference>
<feature type="compositionally biased region" description="Basic and acidic residues" evidence="4">
    <location>
        <begin position="118"/>
        <end position="129"/>
    </location>
</feature>
<dbReference type="SUPFAM" id="SSF56112">
    <property type="entry name" value="Protein kinase-like (PK-like)"/>
    <property type="match status" value="1"/>
</dbReference>
<feature type="region of interest" description="Disordered" evidence="4">
    <location>
        <begin position="61"/>
        <end position="82"/>
    </location>
</feature>
<dbReference type="VEuPathDB" id="TrichDB:TRFO_20022"/>
<keyword evidence="2 3" id="KW-0067">ATP-binding</keyword>
<dbReference type="InterPro" id="IPR000719">
    <property type="entry name" value="Prot_kinase_dom"/>
</dbReference>
<dbReference type="GO" id="GO:0005524">
    <property type="term" value="F:ATP binding"/>
    <property type="evidence" value="ECO:0007669"/>
    <property type="project" value="UniProtKB-UniRule"/>
</dbReference>
<evidence type="ECO:0000259" key="5">
    <source>
        <dbReference type="PROSITE" id="PS50011"/>
    </source>
</evidence>
<evidence type="ECO:0000256" key="4">
    <source>
        <dbReference type="SAM" id="MobiDB-lite"/>
    </source>
</evidence>
<feature type="region of interest" description="Disordered" evidence="4">
    <location>
        <begin position="466"/>
        <end position="493"/>
    </location>
</feature>
<organism evidence="6 7">
    <name type="scientific">Tritrichomonas foetus</name>
    <dbReference type="NCBI Taxonomy" id="1144522"/>
    <lineage>
        <taxon>Eukaryota</taxon>
        <taxon>Metamonada</taxon>
        <taxon>Parabasalia</taxon>
        <taxon>Tritrichomonadida</taxon>
        <taxon>Tritrichomonadidae</taxon>
        <taxon>Tritrichomonas</taxon>
    </lineage>
</organism>
<keyword evidence="1 3" id="KW-0547">Nucleotide-binding</keyword>
<dbReference type="PROSITE" id="PS00107">
    <property type="entry name" value="PROTEIN_KINASE_ATP"/>
    <property type="match status" value="1"/>
</dbReference>
<dbReference type="InterPro" id="IPR017441">
    <property type="entry name" value="Protein_kinase_ATP_BS"/>
</dbReference>
<name>A0A1J4KLP6_9EUKA</name>
<dbReference type="Proteomes" id="UP000179807">
    <property type="component" value="Unassembled WGS sequence"/>
</dbReference>
<dbReference type="SMART" id="SM00220">
    <property type="entry name" value="S_TKc"/>
    <property type="match status" value="1"/>
</dbReference>
<dbReference type="InterPro" id="IPR011009">
    <property type="entry name" value="Kinase-like_dom_sf"/>
</dbReference>
<dbReference type="Pfam" id="PF00069">
    <property type="entry name" value="Pkinase"/>
    <property type="match status" value="1"/>
</dbReference>
<protein>
    <recommendedName>
        <fullName evidence="5">Protein kinase domain-containing protein</fullName>
    </recommendedName>
</protein>
<dbReference type="AlphaFoldDB" id="A0A1J4KLP6"/>
<dbReference type="InterPro" id="IPR008271">
    <property type="entry name" value="Ser/Thr_kinase_AS"/>
</dbReference>
<feature type="region of interest" description="Disordered" evidence="4">
    <location>
        <begin position="101"/>
        <end position="137"/>
    </location>
</feature>
<dbReference type="Gene3D" id="1.10.510.10">
    <property type="entry name" value="Transferase(Phosphotransferase) domain 1"/>
    <property type="match status" value="1"/>
</dbReference>
<sequence>MLHARSTEEKFNIFGEILLDHDYIIQEQIGFGGYSTCYICGSTRFANTQFVAKVIELESDVSSSSSDNKEDENPTSNFHISANHDSFSKANQILNINRKQNQTHRNQIHSHSPMNQNHNHDNEKFEDQNKNANVPGLSNRKAIDRYSESFNSELNALIKIIHPNIISVFDHFVDEKNRCLFLILEYCSNGTIEDMLKKSGVIRPPYLYSLCYQIVNALKFCEDLGLAHRDIKPSNVFIDKYGRVKLADFGLSFQMKSDDQKGDNAICNRFTGSLPYMPPEILNLQPFDPFKADIWSLGVTFYYMAIGNIPFLGKNILQLKELVQSADFSLQQDCHAINSFNIMNKNEEDIEFIKMIKNMLRVNPKERMSLDDILNTSVIQNACNSLRNVSRRRSVSKNCYHRGIRPNLSGTYIIGNNHEGNGLVLFTQNAIRPSGSSGGLVQLSKSLRKDNKLYGQDEKIDGSKIVPDGHSPILAMKFPSGRPKRKSNPSVEHRRISCLQTFM</sequence>
<dbReference type="PANTHER" id="PTHR24362">
    <property type="entry name" value="SERINE/THREONINE-PROTEIN KINASE NEK"/>
    <property type="match status" value="1"/>
</dbReference>
<dbReference type="PANTHER" id="PTHR24362:SF309">
    <property type="entry name" value="PROTEIN KINASE DOMAIN-CONTAINING PROTEIN"/>
    <property type="match status" value="1"/>
</dbReference>
<evidence type="ECO:0000256" key="3">
    <source>
        <dbReference type="PROSITE-ProRule" id="PRU10141"/>
    </source>
</evidence>